<feature type="compositionally biased region" description="Low complexity" evidence="1">
    <location>
        <begin position="84"/>
        <end position="98"/>
    </location>
</feature>
<feature type="compositionally biased region" description="Basic residues" evidence="1">
    <location>
        <begin position="158"/>
        <end position="168"/>
    </location>
</feature>
<dbReference type="AlphaFoldDB" id="A0A286UB04"/>
<accession>A0A286UB04</accession>
<name>A0A286UB04_9AGAM</name>
<dbReference type="EMBL" id="NBII01000008">
    <property type="protein sequence ID" value="PAV16750.1"/>
    <property type="molecule type" value="Genomic_DNA"/>
</dbReference>
<reference evidence="2 3" key="1">
    <citation type="journal article" date="2017" name="Mol. Ecol.">
        <title>Comparative and population genomic landscape of Phellinus noxius: A hypervariable fungus causing root rot in trees.</title>
        <authorList>
            <person name="Chung C.L."/>
            <person name="Lee T.J."/>
            <person name="Akiba M."/>
            <person name="Lee H.H."/>
            <person name="Kuo T.H."/>
            <person name="Liu D."/>
            <person name="Ke H.M."/>
            <person name="Yokoi T."/>
            <person name="Roa M.B."/>
            <person name="Lu M.J."/>
            <person name="Chang Y.Y."/>
            <person name="Ann P.J."/>
            <person name="Tsai J.N."/>
            <person name="Chen C.Y."/>
            <person name="Tzean S.S."/>
            <person name="Ota Y."/>
            <person name="Hattori T."/>
            <person name="Sahashi N."/>
            <person name="Liou R.F."/>
            <person name="Kikuchi T."/>
            <person name="Tsai I.J."/>
        </authorList>
    </citation>
    <scope>NUCLEOTIDE SEQUENCE [LARGE SCALE GENOMIC DNA]</scope>
    <source>
        <strain evidence="2 3">FFPRI411160</strain>
    </source>
</reference>
<comment type="caution">
    <text evidence="2">The sequence shown here is derived from an EMBL/GenBank/DDBJ whole genome shotgun (WGS) entry which is preliminary data.</text>
</comment>
<keyword evidence="3" id="KW-1185">Reference proteome</keyword>
<feature type="compositionally biased region" description="Basic and acidic residues" evidence="1">
    <location>
        <begin position="139"/>
        <end position="154"/>
    </location>
</feature>
<evidence type="ECO:0000313" key="2">
    <source>
        <dbReference type="EMBL" id="PAV16750.1"/>
    </source>
</evidence>
<feature type="compositionally biased region" description="Polar residues" evidence="1">
    <location>
        <begin position="22"/>
        <end position="33"/>
    </location>
</feature>
<proteinExistence type="predicted"/>
<dbReference type="Proteomes" id="UP000217199">
    <property type="component" value="Unassembled WGS sequence"/>
</dbReference>
<dbReference type="InParanoid" id="A0A286UB04"/>
<evidence type="ECO:0000256" key="1">
    <source>
        <dbReference type="SAM" id="MobiDB-lite"/>
    </source>
</evidence>
<sequence length="218" mass="24592">MGSVRESVGQNLPRDYQDSRRSMQSFTSQSVSAPSEGGKSHSYRPRQSDRASSRGDETPRTPRSHRTNDVRSRTHSGNHERNRTPSVTSSVSKTSRVKSWVDQNSIPQDAADEQSLLPGEEDYERPTSDLPPVDSMSSAHDDVSSSHRDRRESSSSHSRPHHRRRRRVTQTETSTETNFSLDIVKSDGIFGKKLVARVNKTQTESRVTDVVRQPKHRA</sequence>
<feature type="region of interest" description="Disordered" evidence="1">
    <location>
        <begin position="1"/>
        <end position="178"/>
    </location>
</feature>
<evidence type="ECO:0000313" key="3">
    <source>
        <dbReference type="Proteomes" id="UP000217199"/>
    </source>
</evidence>
<protein>
    <submittedName>
        <fullName evidence="2">Uncharacterized protein</fullName>
    </submittedName>
</protein>
<organism evidence="2 3">
    <name type="scientific">Pyrrhoderma noxium</name>
    <dbReference type="NCBI Taxonomy" id="2282107"/>
    <lineage>
        <taxon>Eukaryota</taxon>
        <taxon>Fungi</taxon>
        <taxon>Dikarya</taxon>
        <taxon>Basidiomycota</taxon>
        <taxon>Agaricomycotina</taxon>
        <taxon>Agaricomycetes</taxon>
        <taxon>Hymenochaetales</taxon>
        <taxon>Hymenochaetaceae</taxon>
        <taxon>Pyrrhoderma</taxon>
    </lineage>
</organism>
<feature type="compositionally biased region" description="Basic and acidic residues" evidence="1">
    <location>
        <begin position="46"/>
        <end position="83"/>
    </location>
</feature>
<gene>
    <name evidence="2" type="ORF">PNOK_0837000</name>
</gene>